<dbReference type="FunFam" id="3.40.50.300:FF:000174">
    <property type="entry name" value="HPr kinase/phosphorylase"/>
    <property type="match status" value="1"/>
</dbReference>
<evidence type="ECO:0000313" key="15">
    <source>
        <dbReference type="EMBL" id="MPM10549.1"/>
    </source>
</evidence>
<feature type="domain" description="HPr kinase/phosphorylase C-terminal" evidence="14">
    <location>
        <begin position="132"/>
        <end position="300"/>
    </location>
</feature>
<dbReference type="Pfam" id="PF02603">
    <property type="entry name" value="Hpr_kinase_N"/>
    <property type="match status" value="1"/>
</dbReference>
<keyword evidence="11" id="KW-0511">Multifunctional enzyme</keyword>
<dbReference type="NCBIfam" id="TIGR00679">
    <property type="entry name" value="hpr-ser"/>
    <property type="match status" value="1"/>
</dbReference>
<keyword evidence="5 15" id="KW-0808">Transferase</keyword>
<dbReference type="EMBL" id="VSSQ01001708">
    <property type="protein sequence ID" value="MPM10549.1"/>
    <property type="molecule type" value="Genomic_DNA"/>
</dbReference>
<dbReference type="GO" id="GO:0000155">
    <property type="term" value="F:phosphorelay sensor kinase activity"/>
    <property type="evidence" value="ECO:0007669"/>
    <property type="project" value="InterPro"/>
</dbReference>
<evidence type="ECO:0000259" key="13">
    <source>
        <dbReference type="Pfam" id="PF02603"/>
    </source>
</evidence>
<dbReference type="GO" id="GO:0046872">
    <property type="term" value="F:metal ion binding"/>
    <property type="evidence" value="ECO:0007669"/>
    <property type="project" value="UniProtKB-KW"/>
</dbReference>
<feature type="domain" description="HPr(Ser) kinase/phosphorylase N-terminal" evidence="13">
    <location>
        <begin position="5"/>
        <end position="129"/>
    </location>
</feature>
<dbReference type="HAMAP" id="MF_01249">
    <property type="entry name" value="HPr_kinase"/>
    <property type="match status" value="1"/>
</dbReference>
<keyword evidence="9" id="KW-0067">ATP-binding</keyword>
<evidence type="ECO:0000256" key="7">
    <source>
        <dbReference type="ARBA" id="ARBA00022741"/>
    </source>
</evidence>
<evidence type="ECO:0000256" key="10">
    <source>
        <dbReference type="ARBA" id="ARBA00022842"/>
    </source>
</evidence>
<comment type="catalytic activity">
    <reaction evidence="1">
        <text>[HPr protein]-L-serine + ATP = [HPr protein]-O-phospho-L-serine + ADP + H(+)</text>
        <dbReference type="Rhea" id="RHEA:46600"/>
        <dbReference type="Rhea" id="RHEA-COMP:11602"/>
        <dbReference type="Rhea" id="RHEA-COMP:11603"/>
        <dbReference type="ChEBI" id="CHEBI:15378"/>
        <dbReference type="ChEBI" id="CHEBI:29999"/>
        <dbReference type="ChEBI" id="CHEBI:30616"/>
        <dbReference type="ChEBI" id="CHEBI:83421"/>
        <dbReference type="ChEBI" id="CHEBI:456216"/>
    </reaction>
</comment>
<evidence type="ECO:0000256" key="1">
    <source>
        <dbReference type="ARBA" id="ARBA00001120"/>
    </source>
</evidence>
<evidence type="ECO:0000256" key="4">
    <source>
        <dbReference type="ARBA" id="ARBA00022527"/>
    </source>
</evidence>
<sequence length="334" mass="37565">MEYSIALKEIIEKFNLEILYLPENGGEIRVTRADLNRPGLALAGYLDFFDSDRILLMGRTEISFLERFTAEKRYDTVARVMAKRPPALIVARGVTPQKEIMQAVQENAVPLLRSYDSTTNLTAKMFEYLSTELASRTTVHGVLMEVYGWGVLMLGESGIGKSETAVELIKRGHRLVADDAVEIKKLPDGRLTGTAPPSTRHFMELRGIGIIDVRRLFGMSAVKIYENVLLIARLEAWNQEKHYDRLGLDDQYEELLGVQVPAITVPVRPGRTLATIIEVAAMNGRMKMMGYNSAEALNRRIMRDMSSDIDERDLGYMPSNPYYSTDNALPGRSL</sequence>
<dbReference type="SUPFAM" id="SSF53795">
    <property type="entry name" value="PEP carboxykinase-like"/>
    <property type="match status" value="1"/>
</dbReference>
<comment type="catalytic activity">
    <reaction evidence="12">
        <text>[HPr protein]-O-phospho-L-serine + phosphate + H(+) = [HPr protein]-L-serine + diphosphate</text>
        <dbReference type="Rhea" id="RHEA:46604"/>
        <dbReference type="Rhea" id="RHEA-COMP:11602"/>
        <dbReference type="Rhea" id="RHEA-COMP:11603"/>
        <dbReference type="ChEBI" id="CHEBI:15378"/>
        <dbReference type="ChEBI" id="CHEBI:29999"/>
        <dbReference type="ChEBI" id="CHEBI:33019"/>
        <dbReference type="ChEBI" id="CHEBI:43474"/>
        <dbReference type="ChEBI" id="CHEBI:83421"/>
    </reaction>
</comment>
<evidence type="ECO:0000256" key="8">
    <source>
        <dbReference type="ARBA" id="ARBA00022777"/>
    </source>
</evidence>
<protein>
    <submittedName>
        <fullName evidence="15">HPr kinase/phosphorylase</fullName>
        <ecNumber evidence="15">2.7.11.-</ecNumber>
    </submittedName>
</protein>
<dbReference type="AlphaFoldDB" id="A0A644X391"/>
<dbReference type="GO" id="GO:0004674">
    <property type="term" value="F:protein serine/threonine kinase activity"/>
    <property type="evidence" value="ECO:0007669"/>
    <property type="project" value="UniProtKB-KW"/>
</dbReference>
<evidence type="ECO:0000256" key="2">
    <source>
        <dbReference type="ARBA" id="ARBA00001946"/>
    </source>
</evidence>
<gene>
    <name evidence="15" type="primary">hprK_3</name>
    <name evidence="15" type="ORF">SDC9_56881</name>
</gene>
<evidence type="ECO:0000256" key="6">
    <source>
        <dbReference type="ARBA" id="ARBA00022723"/>
    </source>
</evidence>
<evidence type="ECO:0000256" key="9">
    <source>
        <dbReference type="ARBA" id="ARBA00022840"/>
    </source>
</evidence>
<evidence type="ECO:0000256" key="12">
    <source>
        <dbReference type="ARBA" id="ARBA00047657"/>
    </source>
</evidence>
<dbReference type="Pfam" id="PF07475">
    <property type="entry name" value="Hpr_kinase_C"/>
    <property type="match status" value="1"/>
</dbReference>
<comment type="similarity">
    <text evidence="3">Belongs to the HPrK/P family.</text>
</comment>
<dbReference type="SUPFAM" id="SSF75138">
    <property type="entry name" value="HprK N-terminal domain-like"/>
    <property type="match status" value="1"/>
</dbReference>
<proteinExistence type="inferred from homology"/>
<keyword evidence="10" id="KW-0460">Magnesium</keyword>
<keyword evidence="8 15" id="KW-0418">Kinase</keyword>
<dbReference type="EC" id="2.7.11.-" evidence="15"/>
<evidence type="ECO:0000256" key="5">
    <source>
        <dbReference type="ARBA" id="ARBA00022679"/>
    </source>
</evidence>
<comment type="cofactor">
    <cofactor evidence="2">
        <name>Mg(2+)</name>
        <dbReference type="ChEBI" id="CHEBI:18420"/>
    </cofactor>
</comment>
<dbReference type="PANTHER" id="PTHR30305">
    <property type="entry name" value="PROTEIN YJDM-RELATED"/>
    <property type="match status" value="1"/>
</dbReference>
<dbReference type="InterPro" id="IPR011126">
    <property type="entry name" value="Hpr_kin/Pase_Hpr_N"/>
</dbReference>
<dbReference type="InterPro" id="IPR011104">
    <property type="entry name" value="Hpr_kin/Pase_C"/>
</dbReference>
<evidence type="ECO:0000256" key="11">
    <source>
        <dbReference type="ARBA" id="ARBA00023268"/>
    </source>
</evidence>
<dbReference type="InterPro" id="IPR028979">
    <property type="entry name" value="Ser_kin/Pase_Hpr-like_N_sf"/>
</dbReference>
<keyword evidence="4" id="KW-0723">Serine/threonine-protein kinase</keyword>
<dbReference type="PANTHER" id="PTHR30305:SF1">
    <property type="entry name" value="HPR KINASE_PHOSPHORYLASE"/>
    <property type="match status" value="1"/>
</dbReference>
<keyword evidence="7" id="KW-0547">Nucleotide-binding</keyword>
<dbReference type="InterPro" id="IPR027417">
    <property type="entry name" value="P-loop_NTPase"/>
</dbReference>
<dbReference type="GO" id="GO:0006109">
    <property type="term" value="P:regulation of carbohydrate metabolic process"/>
    <property type="evidence" value="ECO:0007669"/>
    <property type="project" value="InterPro"/>
</dbReference>
<dbReference type="Gene3D" id="3.40.1390.20">
    <property type="entry name" value="HprK N-terminal domain-like"/>
    <property type="match status" value="1"/>
</dbReference>
<comment type="caution">
    <text evidence="15">The sequence shown here is derived from an EMBL/GenBank/DDBJ whole genome shotgun (WGS) entry which is preliminary data.</text>
</comment>
<dbReference type="CDD" id="cd01918">
    <property type="entry name" value="HprK_C"/>
    <property type="match status" value="1"/>
</dbReference>
<keyword evidence="6" id="KW-0479">Metal-binding</keyword>
<reference evidence="15" key="1">
    <citation type="submission" date="2019-08" db="EMBL/GenBank/DDBJ databases">
        <authorList>
            <person name="Kucharzyk K."/>
            <person name="Murdoch R.W."/>
            <person name="Higgins S."/>
            <person name="Loffler F."/>
        </authorList>
    </citation>
    <scope>NUCLEOTIDE SEQUENCE</scope>
</reference>
<dbReference type="GO" id="GO:0005524">
    <property type="term" value="F:ATP binding"/>
    <property type="evidence" value="ECO:0007669"/>
    <property type="project" value="UniProtKB-KW"/>
</dbReference>
<evidence type="ECO:0000259" key="14">
    <source>
        <dbReference type="Pfam" id="PF07475"/>
    </source>
</evidence>
<dbReference type="InterPro" id="IPR003755">
    <property type="entry name" value="HPr(Ser)_kin/Pase"/>
</dbReference>
<organism evidence="15">
    <name type="scientific">bioreactor metagenome</name>
    <dbReference type="NCBI Taxonomy" id="1076179"/>
    <lineage>
        <taxon>unclassified sequences</taxon>
        <taxon>metagenomes</taxon>
        <taxon>ecological metagenomes</taxon>
    </lineage>
</organism>
<dbReference type="Gene3D" id="3.40.50.300">
    <property type="entry name" value="P-loop containing nucleotide triphosphate hydrolases"/>
    <property type="match status" value="1"/>
</dbReference>
<evidence type="ECO:0000256" key="3">
    <source>
        <dbReference type="ARBA" id="ARBA00006883"/>
    </source>
</evidence>
<name>A0A644X391_9ZZZZ</name>
<accession>A0A644X391</accession>